<dbReference type="InterPro" id="IPR036770">
    <property type="entry name" value="Ankyrin_rpt-contain_sf"/>
</dbReference>
<evidence type="ECO:0000256" key="3">
    <source>
        <dbReference type="SAM" id="MobiDB-lite"/>
    </source>
</evidence>
<keyword evidence="5" id="KW-1185">Reference proteome</keyword>
<organism evidence="4 5">
    <name type="scientific">Mytilus edulis</name>
    <name type="common">Blue mussel</name>
    <dbReference type="NCBI Taxonomy" id="6550"/>
    <lineage>
        <taxon>Eukaryota</taxon>
        <taxon>Metazoa</taxon>
        <taxon>Spiralia</taxon>
        <taxon>Lophotrochozoa</taxon>
        <taxon>Mollusca</taxon>
        <taxon>Bivalvia</taxon>
        <taxon>Autobranchia</taxon>
        <taxon>Pteriomorphia</taxon>
        <taxon>Mytilida</taxon>
        <taxon>Mytiloidea</taxon>
        <taxon>Mytilidae</taxon>
        <taxon>Mytilinae</taxon>
        <taxon>Mytilus</taxon>
    </lineage>
</organism>
<dbReference type="AlphaFoldDB" id="A0A8S3URC6"/>
<accession>A0A8S3URC6</accession>
<dbReference type="Pfam" id="PF12796">
    <property type="entry name" value="Ank_2"/>
    <property type="match status" value="1"/>
</dbReference>
<reference evidence="4" key="1">
    <citation type="submission" date="2021-03" db="EMBL/GenBank/DDBJ databases">
        <authorList>
            <person name="Bekaert M."/>
        </authorList>
    </citation>
    <scope>NUCLEOTIDE SEQUENCE</scope>
</reference>
<evidence type="ECO:0000313" key="5">
    <source>
        <dbReference type="Proteomes" id="UP000683360"/>
    </source>
</evidence>
<keyword evidence="2" id="KW-0040">ANK repeat</keyword>
<keyword evidence="1" id="KW-0677">Repeat</keyword>
<evidence type="ECO:0000313" key="4">
    <source>
        <dbReference type="EMBL" id="CAG2244892.1"/>
    </source>
</evidence>
<feature type="compositionally biased region" description="Acidic residues" evidence="3">
    <location>
        <begin position="60"/>
        <end position="73"/>
    </location>
</feature>
<sequence length="153" mass="17145">MHAACKKGRKDIEEVLIRNKRDVHVISIFGRTALHEACSSDYTPVLDEEDDTWSSHSQEDDIWSSEGEEDDVQYDEPKVENGKNHNCNIHVLDSCGLNAFHYIYASERGSLEIVEILHDIGCKIGDLSASGKRILHAACSGGNEDIVVFFLNR</sequence>
<dbReference type="InterPro" id="IPR002110">
    <property type="entry name" value="Ankyrin_rpt"/>
</dbReference>
<proteinExistence type="predicted"/>
<evidence type="ECO:0000256" key="2">
    <source>
        <dbReference type="ARBA" id="ARBA00023043"/>
    </source>
</evidence>
<name>A0A8S3URC6_MYTED</name>
<evidence type="ECO:0000256" key="1">
    <source>
        <dbReference type="ARBA" id="ARBA00022737"/>
    </source>
</evidence>
<dbReference type="Proteomes" id="UP000683360">
    <property type="component" value="Unassembled WGS sequence"/>
</dbReference>
<feature type="region of interest" description="Disordered" evidence="3">
    <location>
        <begin position="48"/>
        <end position="73"/>
    </location>
</feature>
<dbReference type="PANTHER" id="PTHR24198">
    <property type="entry name" value="ANKYRIN REPEAT AND PROTEIN KINASE DOMAIN-CONTAINING PROTEIN"/>
    <property type="match status" value="1"/>
</dbReference>
<dbReference type="PANTHER" id="PTHR24198:SF165">
    <property type="entry name" value="ANKYRIN REPEAT-CONTAINING PROTEIN-RELATED"/>
    <property type="match status" value="1"/>
</dbReference>
<dbReference type="Gene3D" id="1.25.40.20">
    <property type="entry name" value="Ankyrin repeat-containing domain"/>
    <property type="match status" value="2"/>
</dbReference>
<gene>
    <name evidence="4" type="ORF">MEDL_56935</name>
</gene>
<dbReference type="SUPFAM" id="SSF48403">
    <property type="entry name" value="Ankyrin repeat"/>
    <property type="match status" value="1"/>
</dbReference>
<dbReference type="EMBL" id="CAJPWZ010002750">
    <property type="protein sequence ID" value="CAG2244892.1"/>
    <property type="molecule type" value="Genomic_DNA"/>
</dbReference>
<protein>
    <submittedName>
        <fullName evidence="4">Uncharacterized protein</fullName>
    </submittedName>
</protein>
<comment type="caution">
    <text evidence="4">The sequence shown here is derived from an EMBL/GenBank/DDBJ whole genome shotgun (WGS) entry which is preliminary data.</text>
</comment>